<gene>
    <name evidence="1" type="ORF">ACE1CC_26355</name>
</gene>
<proteinExistence type="predicted"/>
<protein>
    <submittedName>
        <fullName evidence="1">Uncharacterized protein</fullName>
    </submittedName>
</protein>
<dbReference type="RefSeq" id="WP_413273400.1">
    <property type="nucleotide sequence ID" value="NZ_JBHFNQ010000202.1"/>
</dbReference>
<comment type="caution">
    <text evidence="1">The sequence shown here is derived from an EMBL/GenBank/DDBJ whole genome shotgun (WGS) entry which is preliminary data.</text>
</comment>
<organism evidence="1 2">
    <name type="scientific">Floridaenema aerugineum BLCC-F46</name>
    <dbReference type="NCBI Taxonomy" id="3153654"/>
    <lineage>
        <taxon>Bacteria</taxon>
        <taxon>Bacillati</taxon>
        <taxon>Cyanobacteriota</taxon>
        <taxon>Cyanophyceae</taxon>
        <taxon>Oscillatoriophycideae</taxon>
        <taxon>Aerosakkonematales</taxon>
        <taxon>Aerosakkonemataceae</taxon>
        <taxon>Floridanema</taxon>
        <taxon>Floridanema aerugineum</taxon>
    </lineage>
</organism>
<name>A0ABV4XC59_9CYAN</name>
<dbReference type="EMBL" id="JBHFNQ010000202">
    <property type="protein sequence ID" value="MFB2880385.1"/>
    <property type="molecule type" value="Genomic_DNA"/>
</dbReference>
<evidence type="ECO:0000313" key="2">
    <source>
        <dbReference type="Proteomes" id="UP001576774"/>
    </source>
</evidence>
<dbReference type="Proteomes" id="UP001576774">
    <property type="component" value="Unassembled WGS sequence"/>
</dbReference>
<accession>A0ABV4XC59</accession>
<sequence length="54" mass="6524">MRSRLSLEVSLRYVLWFTQILHNSQLDWKNYKNLAHKYRTNGSIKSLGIRLRSM</sequence>
<keyword evidence="2" id="KW-1185">Reference proteome</keyword>
<evidence type="ECO:0000313" key="1">
    <source>
        <dbReference type="EMBL" id="MFB2880385.1"/>
    </source>
</evidence>
<reference evidence="1 2" key="1">
    <citation type="submission" date="2024-09" db="EMBL/GenBank/DDBJ databases">
        <title>Floridaenema gen nov. (Aerosakkonemataceae, Aerosakkonematales ord. nov., Cyanobacteria) from benthic tropical and subtropical fresh waters, with the description of four new species.</title>
        <authorList>
            <person name="Moretto J.A."/>
            <person name="Berthold D.E."/>
            <person name="Lefler F.W."/>
            <person name="Huang I.-S."/>
            <person name="Laughinghouse H. IV."/>
        </authorList>
    </citation>
    <scope>NUCLEOTIDE SEQUENCE [LARGE SCALE GENOMIC DNA]</scope>
    <source>
        <strain evidence="1 2">BLCC-F46</strain>
    </source>
</reference>